<reference evidence="3 4" key="1">
    <citation type="submission" date="2020-03" db="EMBL/GenBank/DDBJ databases">
        <title>WGS of the type strain of Planosporangium spp.</title>
        <authorList>
            <person name="Thawai C."/>
        </authorList>
    </citation>
    <scope>NUCLEOTIDE SEQUENCE [LARGE SCALE GENOMIC DNA]</scope>
    <source>
        <strain evidence="3 4">TBRC 5610</strain>
    </source>
</reference>
<gene>
    <name evidence="3" type="ORF">HC031_21395</name>
</gene>
<dbReference type="PANTHER" id="PTHR42687">
    <property type="entry name" value="L-THREONINE 3-DEHYDROGENASE"/>
    <property type="match status" value="1"/>
</dbReference>
<dbReference type="InterPro" id="IPR051225">
    <property type="entry name" value="NAD(P)_epim/dehydratase"/>
</dbReference>
<dbReference type="PANTHER" id="PTHR42687:SF1">
    <property type="entry name" value="L-THREONINE 3-DEHYDROGENASE, MITOCHONDRIAL"/>
    <property type="match status" value="1"/>
</dbReference>
<keyword evidence="4" id="KW-1185">Reference proteome</keyword>
<dbReference type="Proteomes" id="UP000722989">
    <property type="component" value="Unassembled WGS sequence"/>
</dbReference>
<comment type="similarity">
    <text evidence="1">Belongs to the NAD(P)-dependent epimerase/dehydratase family.</text>
</comment>
<dbReference type="Pfam" id="PF01370">
    <property type="entry name" value="Epimerase"/>
    <property type="match status" value="1"/>
</dbReference>
<accession>A0ABX0Y1M4</accession>
<feature type="domain" description="NAD-dependent epimerase/dehydratase" evidence="2">
    <location>
        <begin position="19"/>
        <end position="189"/>
    </location>
</feature>
<evidence type="ECO:0000313" key="3">
    <source>
        <dbReference type="EMBL" id="NJC72254.1"/>
    </source>
</evidence>
<name>A0ABX0Y1M4_9ACTN</name>
<evidence type="ECO:0000259" key="2">
    <source>
        <dbReference type="Pfam" id="PF01370"/>
    </source>
</evidence>
<evidence type="ECO:0000313" key="4">
    <source>
        <dbReference type="Proteomes" id="UP000722989"/>
    </source>
</evidence>
<protein>
    <submittedName>
        <fullName evidence="3">NAD(P)-dependent oxidoreductase</fullName>
    </submittedName>
</protein>
<evidence type="ECO:0000256" key="1">
    <source>
        <dbReference type="ARBA" id="ARBA00007637"/>
    </source>
</evidence>
<organism evidence="3 4">
    <name type="scientific">Planosporangium thailandense</name>
    <dbReference type="NCBI Taxonomy" id="765197"/>
    <lineage>
        <taxon>Bacteria</taxon>
        <taxon>Bacillati</taxon>
        <taxon>Actinomycetota</taxon>
        <taxon>Actinomycetes</taxon>
        <taxon>Micromonosporales</taxon>
        <taxon>Micromonosporaceae</taxon>
        <taxon>Planosporangium</taxon>
    </lineage>
</organism>
<dbReference type="InterPro" id="IPR036291">
    <property type="entry name" value="NAD(P)-bd_dom_sf"/>
</dbReference>
<proteinExistence type="inferred from homology"/>
<dbReference type="InterPro" id="IPR001509">
    <property type="entry name" value="Epimerase_deHydtase"/>
</dbReference>
<sequence>MRLETTSGQVAGNPVRRLLITGAAGNMGRLLRPLLRRDGRVLRLADVVELDHLVSGEERVVADVRDPVAVGTACQGVDAVLHLGGLSSDAPFDDILAVNVAGTHNVLRAAVDAGVSRVILASSNHAVGFYRRSTDLPPGAGELPDGLSPRPDTFYGWSKAAMESLGSLYHDRYGLDVIALRIGTCFAEPVGSRGLATWLAPTDAANLIEACLAAPRPGFRVVWAVSDNTRRWWSLEAARALGYVSTDDAERFAAARIAEFGEPDPADPVHDLVGGSFCSAPLGQPIR</sequence>
<dbReference type="EMBL" id="JAATVY010000017">
    <property type="protein sequence ID" value="NJC72254.1"/>
    <property type="molecule type" value="Genomic_DNA"/>
</dbReference>
<dbReference type="SUPFAM" id="SSF51735">
    <property type="entry name" value="NAD(P)-binding Rossmann-fold domains"/>
    <property type="match status" value="1"/>
</dbReference>
<comment type="caution">
    <text evidence="3">The sequence shown here is derived from an EMBL/GenBank/DDBJ whole genome shotgun (WGS) entry which is preliminary data.</text>
</comment>
<dbReference type="Gene3D" id="3.40.50.720">
    <property type="entry name" value="NAD(P)-binding Rossmann-like Domain"/>
    <property type="match status" value="1"/>
</dbReference>